<protein>
    <submittedName>
        <fullName evidence="1">Uncharacterized protein</fullName>
    </submittedName>
</protein>
<reference evidence="1 2" key="1">
    <citation type="journal article" date="2010" name="Science">
        <title>Genomic analysis of organismal complexity in the multicellular green alga Volvox carteri.</title>
        <authorList>
            <person name="Prochnik S.E."/>
            <person name="Umen J."/>
            <person name="Nedelcu A.M."/>
            <person name="Hallmann A."/>
            <person name="Miller S.M."/>
            <person name="Nishii I."/>
            <person name="Ferris P."/>
            <person name="Kuo A."/>
            <person name="Mitros T."/>
            <person name="Fritz-Laylin L.K."/>
            <person name="Hellsten U."/>
            <person name="Chapman J."/>
            <person name="Simakov O."/>
            <person name="Rensing S.A."/>
            <person name="Terry A."/>
            <person name="Pangilinan J."/>
            <person name="Kapitonov V."/>
            <person name="Jurka J."/>
            <person name="Salamov A."/>
            <person name="Shapiro H."/>
            <person name="Schmutz J."/>
            <person name="Grimwood J."/>
            <person name="Lindquist E."/>
            <person name="Lucas S."/>
            <person name="Grigoriev I.V."/>
            <person name="Schmitt R."/>
            <person name="Kirk D."/>
            <person name="Rokhsar D.S."/>
        </authorList>
    </citation>
    <scope>NUCLEOTIDE SEQUENCE [LARGE SCALE GENOMIC DNA]</scope>
    <source>
        <strain evidence="2">f. Nagariensis / Eve</strain>
    </source>
</reference>
<dbReference type="GeneID" id="9615175"/>
<dbReference type="InParanoid" id="D8UBC7"/>
<dbReference type="EMBL" id="GL378377">
    <property type="protein sequence ID" value="EFJ42926.1"/>
    <property type="molecule type" value="Genomic_DNA"/>
</dbReference>
<dbReference type="Proteomes" id="UP000001058">
    <property type="component" value="Unassembled WGS sequence"/>
</dbReference>
<evidence type="ECO:0000313" key="1">
    <source>
        <dbReference type="EMBL" id="EFJ42926.1"/>
    </source>
</evidence>
<dbReference type="RefSeq" id="XP_002955966.1">
    <property type="nucleotide sequence ID" value="XM_002955920.1"/>
</dbReference>
<proteinExistence type="predicted"/>
<name>D8UBC7_VOLCA</name>
<evidence type="ECO:0000313" key="2">
    <source>
        <dbReference type="Proteomes" id="UP000001058"/>
    </source>
</evidence>
<sequence>MAWLGLPSGSVDQLQGFLTRAVTGDSDPEVLIEFCQLRGQYSCEVPNGCTLIDYNSIASYGYPRQTALQLVAQQPAAPESATVAPLFDFDKYSKYSIGLAANGVAIKNYREEMHASEVAMKKAAGCKKVKRLVAPKTTAFKKSTIGYKPGQVTSNFSQ</sequence>
<dbReference type="AlphaFoldDB" id="D8UBC7"/>
<dbReference type="KEGG" id="vcn:VOLCADRAFT_96927"/>
<gene>
    <name evidence="1" type="ORF">VOLCADRAFT_96927</name>
</gene>
<keyword evidence="2" id="KW-1185">Reference proteome</keyword>
<organism evidence="2">
    <name type="scientific">Volvox carteri f. nagariensis</name>
    <dbReference type="NCBI Taxonomy" id="3068"/>
    <lineage>
        <taxon>Eukaryota</taxon>
        <taxon>Viridiplantae</taxon>
        <taxon>Chlorophyta</taxon>
        <taxon>core chlorophytes</taxon>
        <taxon>Chlorophyceae</taxon>
        <taxon>CS clade</taxon>
        <taxon>Chlamydomonadales</taxon>
        <taxon>Volvocaceae</taxon>
        <taxon>Volvox</taxon>
    </lineage>
</organism>
<accession>D8UBC7</accession>